<comment type="caution">
    <text evidence="2">The sequence shown here is derived from an EMBL/GenBank/DDBJ whole genome shotgun (WGS) entry which is preliminary data.</text>
</comment>
<dbReference type="EMBL" id="JACSNR010000004">
    <property type="protein sequence ID" value="MBM6923103.1"/>
    <property type="molecule type" value="Genomic_DNA"/>
</dbReference>
<sequence length="476" mass="51705">MENKVRQIRELVEAKREKFARVSDEVWAVPELYFHETKSAAILIKALKEEGFEVQEGVDGIPTAFIGTWGSGKPVIGILGEFDALPSLSQEAGCWEHKEIVKGGPGHGCGHNALGAGAMAAAVAAKDYMEKNGLSGTIRYYGCPAEEAGWGKMFLARDGYFDDLDACYTWHPGVGNMVQGTSSLANMCAFFTFKGRTSHAAASPHLGRSALDACELMNVGVNYLREHVIPEARIHYAYQDVGGAAPNVVQDHAQLKYFIRAPKITQVKEIGERVKDIARGAALMTGTEVDIYFSAGMCDYVPNDVLSEILSEALVAVGGPKFDDADRELAKKFFDLYTPSEIEAALKRLSYNYENWEDYRTIPLVEEVGPYKKTSAYGFGSTDVGDASYAAPTAQMNVATYANGTPGHSWNVTAQVNSSITHKALVTVAEALSLACILTIERPEAVKAAREEYIKSTGGKYICPVGMDAKPELEHV</sequence>
<reference evidence="2 3" key="1">
    <citation type="journal article" date="2021" name="Sci. Rep.">
        <title>The distribution of antibiotic resistance genes in chicken gut microbiota commensals.</title>
        <authorList>
            <person name="Juricova H."/>
            <person name="Matiasovicova J."/>
            <person name="Kubasova T."/>
            <person name="Cejkova D."/>
            <person name="Rychlik I."/>
        </authorList>
    </citation>
    <scope>NUCLEOTIDE SEQUENCE [LARGE SCALE GENOMIC DNA]</scope>
    <source>
        <strain evidence="2 3">An564</strain>
    </source>
</reference>
<dbReference type="InterPro" id="IPR017439">
    <property type="entry name" value="Amidohydrolase"/>
</dbReference>
<dbReference type="Pfam" id="PF07687">
    <property type="entry name" value="M20_dimer"/>
    <property type="match status" value="1"/>
</dbReference>
<accession>A0ABS2GMR0</accession>
<dbReference type="SUPFAM" id="SSF53187">
    <property type="entry name" value="Zn-dependent exopeptidases"/>
    <property type="match status" value="1"/>
</dbReference>
<organism evidence="2 3">
    <name type="scientific">Hydrogenoanaerobacterium saccharovorans</name>
    <dbReference type="NCBI Taxonomy" id="474960"/>
    <lineage>
        <taxon>Bacteria</taxon>
        <taxon>Bacillati</taxon>
        <taxon>Bacillota</taxon>
        <taxon>Clostridia</taxon>
        <taxon>Eubacteriales</taxon>
        <taxon>Oscillospiraceae</taxon>
        <taxon>Hydrogenoanaerobacterium</taxon>
    </lineage>
</organism>
<evidence type="ECO:0000313" key="3">
    <source>
        <dbReference type="Proteomes" id="UP000724149"/>
    </source>
</evidence>
<name>A0ABS2GMR0_9FIRM</name>
<keyword evidence="3" id="KW-1185">Reference proteome</keyword>
<dbReference type="InterPro" id="IPR002933">
    <property type="entry name" value="Peptidase_M20"/>
</dbReference>
<dbReference type="Proteomes" id="UP000724149">
    <property type="component" value="Unassembled WGS sequence"/>
</dbReference>
<dbReference type="InterPro" id="IPR017145">
    <property type="entry name" value="Aminobenzoyl-glu_utiliz_pB"/>
</dbReference>
<feature type="domain" description="Peptidase M20 dimerisation" evidence="1">
    <location>
        <begin position="191"/>
        <end position="279"/>
    </location>
</feature>
<dbReference type="PIRSF" id="PIRSF037227">
    <property type="entry name" value="Aminobenzoyl-glu_utiliz_pB"/>
    <property type="match status" value="1"/>
</dbReference>
<dbReference type="PANTHER" id="PTHR30575">
    <property type="entry name" value="PEPTIDASE M20"/>
    <property type="match status" value="1"/>
</dbReference>
<dbReference type="NCBIfam" id="TIGR01891">
    <property type="entry name" value="amidohydrolases"/>
    <property type="match status" value="1"/>
</dbReference>
<dbReference type="PANTHER" id="PTHR30575:SF0">
    <property type="entry name" value="XAA-ARG DIPEPTIDASE"/>
    <property type="match status" value="1"/>
</dbReference>
<evidence type="ECO:0000259" key="1">
    <source>
        <dbReference type="Pfam" id="PF07687"/>
    </source>
</evidence>
<dbReference type="Gene3D" id="3.40.630.10">
    <property type="entry name" value="Zn peptidases"/>
    <property type="match status" value="2"/>
</dbReference>
<dbReference type="Pfam" id="PF01546">
    <property type="entry name" value="Peptidase_M20"/>
    <property type="match status" value="1"/>
</dbReference>
<dbReference type="InterPro" id="IPR052030">
    <property type="entry name" value="Peptidase_M20/M20A_hydrolases"/>
</dbReference>
<protein>
    <submittedName>
        <fullName evidence="2">Amidohydrolase</fullName>
    </submittedName>
</protein>
<dbReference type="InterPro" id="IPR011650">
    <property type="entry name" value="Peptidase_M20_dimer"/>
</dbReference>
<dbReference type="InterPro" id="IPR036264">
    <property type="entry name" value="Bact_exopeptidase_dim_dom"/>
</dbReference>
<gene>
    <name evidence="2" type="ORF">H9X81_05270</name>
</gene>
<dbReference type="Gene3D" id="3.30.70.360">
    <property type="match status" value="1"/>
</dbReference>
<evidence type="ECO:0000313" key="2">
    <source>
        <dbReference type="EMBL" id="MBM6923103.1"/>
    </source>
</evidence>
<dbReference type="SUPFAM" id="SSF55031">
    <property type="entry name" value="Bacterial exopeptidase dimerisation domain"/>
    <property type="match status" value="1"/>
</dbReference>
<proteinExistence type="predicted"/>